<dbReference type="InterPro" id="IPR035906">
    <property type="entry name" value="MetI-like_sf"/>
</dbReference>
<dbReference type="GO" id="GO:0005886">
    <property type="term" value="C:plasma membrane"/>
    <property type="evidence" value="ECO:0007669"/>
    <property type="project" value="UniProtKB-SubCell"/>
</dbReference>
<dbReference type="CDD" id="cd06261">
    <property type="entry name" value="TM_PBP2"/>
    <property type="match status" value="1"/>
</dbReference>
<dbReference type="Gene3D" id="1.10.3720.10">
    <property type="entry name" value="MetI-like"/>
    <property type="match status" value="1"/>
</dbReference>
<dbReference type="EMBL" id="CP003557">
    <property type="protein sequence ID" value="AFN75868.1"/>
    <property type="molecule type" value="Genomic_DNA"/>
</dbReference>
<dbReference type="HOGENOM" id="CLU_033621_2_0_10"/>
<protein>
    <recommendedName>
        <fullName evidence="3 10">Phosphate transport system permease protein PstA</fullName>
    </recommendedName>
</protein>
<evidence type="ECO:0000256" key="2">
    <source>
        <dbReference type="ARBA" id="ARBA00007069"/>
    </source>
</evidence>
<feature type="transmembrane region" description="Helical" evidence="10">
    <location>
        <begin position="74"/>
        <end position="100"/>
    </location>
</feature>
<dbReference type="PATRIC" id="fig|1191523.3.peg.2773"/>
<accession>I7A3S9</accession>
<dbReference type="InterPro" id="IPR005672">
    <property type="entry name" value="Phosphate_PstA"/>
</dbReference>
<proteinExistence type="inferred from homology"/>
<evidence type="ECO:0000256" key="4">
    <source>
        <dbReference type="ARBA" id="ARBA00022448"/>
    </source>
</evidence>
<dbReference type="PROSITE" id="PS50928">
    <property type="entry name" value="ABC_TM1"/>
    <property type="match status" value="1"/>
</dbReference>
<feature type="domain" description="ABC transmembrane type-1" evidence="11">
    <location>
        <begin position="75"/>
        <end position="281"/>
    </location>
</feature>
<evidence type="ECO:0000256" key="10">
    <source>
        <dbReference type="RuleBase" id="RU363043"/>
    </source>
</evidence>
<sequence>METELKKYKRRLKYRKAVNLAVNSLTFLAALIAILPLFLIFYYTVSKGIGRLNLEFFVEMPKPVGEPGGGMANAIVGTLILVGIGGAIGLPVGIMSGIYLAEFGKNKFGQLLRFLTDVLSGIPSIVVGVVAYTLVVIPMKQFSALAGGVALAILMIPTITRTTEEMIKLVPHSYREAGLGLGIPKWKTSLFIILRTAWKGIATGVLLGLSRAAGETAPLLFTALGNRFWSTNVFEPIASLTVYIYDYARAPFEDWNAQAWTAALVLIILISLLSLTFKIITRSKYKTN</sequence>
<evidence type="ECO:0000256" key="5">
    <source>
        <dbReference type="ARBA" id="ARBA00022475"/>
    </source>
</evidence>
<feature type="transmembrane region" description="Helical" evidence="10">
    <location>
        <begin position="141"/>
        <end position="159"/>
    </location>
</feature>
<dbReference type="InterPro" id="IPR051408">
    <property type="entry name" value="Phosphate_transprt_permease"/>
</dbReference>
<dbReference type="RefSeq" id="WP_014857298.1">
    <property type="nucleotide sequence ID" value="NC_018178.1"/>
</dbReference>
<dbReference type="NCBIfam" id="TIGR00974">
    <property type="entry name" value="3a0107s02c"/>
    <property type="match status" value="1"/>
</dbReference>
<dbReference type="Pfam" id="PF00528">
    <property type="entry name" value="BPD_transp_1"/>
    <property type="match status" value="1"/>
</dbReference>
<keyword evidence="8 10" id="KW-1133">Transmembrane helix</keyword>
<evidence type="ECO:0000256" key="9">
    <source>
        <dbReference type="ARBA" id="ARBA00023136"/>
    </source>
</evidence>
<evidence type="ECO:0000256" key="7">
    <source>
        <dbReference type="ARBA" id="ARBA00022692"/>
    </source>
</evidence>
<keyword evidence="9 10" id="KW-0472">Membrane</keyword>
<keyword evidence="13" id="KW-1185">Reference proteome</keyword>
<organism evidence="12 13">
    <name type="scientific">Melioribacter roseus (strain DSM 23840 / JCM 17771 / VKM B-2668 / P3M-2)</name>
    <dbReference type="NCBI Taxonomy" id="1191523"/>
    <lineage>
        <taxon>Bacteria</taxon>
        <taxon>Pseudomonadati</taxon>
        <taxon>Ignavibacteriota</taxon>
        <taxon>Ignavibacteria</taxon>
        <taxon>Ignavibacteriales</taxon>
        <taxon>Melioribacteraceae</taxon>
        <taxon>Melioribacter</taxon>
    </lineage>
</organism>
<evidence type="ECO:0000313" key="12">
    <source>
        <dbReference type="EMBL" id="AFN75868.1"/>
    </source>
</evidence>
<dbReference type="AlphaFoldDB" id="I7A3S9"/>
<dbReference type="OrthoDB" id="9807065at2"/>
<feature type="transmembrane region" description="Helical" evidence="10">
    <location>
        <begin position="112"/>
        <end position="135"/>
    </location>
</feature>
<evidence type="ECO:0000313" key="13">
    <source>
        <dbReference type="Proteomes" id="UP000009011"/>
    </source>
</evidence>
<dbReference type="SUPFAM" id="SSF161098">
    <property type="entry name" value="MetI-like"/>
    <property type="match status" value="1"/>
</dbReference>
<evidence type="ECO:0000256" key="6">
    <source>
        <dbReference type="ARBA" id="ARBA00022592"/>
    </source>
</evidence>
<comment type="caution">
    <text evidence="10">Lacks conserved residue(s) required for the propagation of feature annotation.</text>
</comment>
<dbReference type="GO" id="GO:0005315">
    <property type="term" value="F:phosphate transmembrane transporter activity"/>
    <property type="evidence" value="ECO:0007669"/>
    <property type="project" value="InterPro"/>
</dbReference>
<comment type="similarity">
    <text evidence="2 10">Belongs to the binding-protein-dependent transport system permease family. CysTW subfamily.</text>
</comment>
<reference evidence="12 13" key="1">
    <citation type="journal article" date="2013" name="PLoS ONE">
        <title>Genomic analysis of Melioribacter roseus, facultatively anaerobic organotrophic bacterium representing a novel deep lineage within Bacteriodetes/Chlorobi group.</title>
        <authorList>
            <person name="Kadnikov V.V."/>
            <person name="Mardanov A.V."/>
            <person name="Podosokorskaya O.A."/>
            <person name="Gavrilov S.N."/>
            <person name="Kublanov I.V."/>
            <person name="Beletsky A.V."/>
            <person name="Bonch-Osmolovskaya E.A."/>
            <person name="Ravin N.V."/>
        </authorList>
    </citation>
    <scope>NUCLEOTIDE SEQUENCE [LARGE SCALE GENOMIC DNA]</scope>
    <source>
        <strain evidence="13">JCM 17771 / P3M-2</strain>
    </source>
</reference>
<keyword evidence="7 10" id="KW-0812">Transmembrane</keyword>
<dbReference type="InterPro" id="IPR000515">
    <property type="entry name" value="MetI-like"/>
</dbReference>
<dbReference type="KEGG" id="mro:MROS_2638"/>
<keyword evidence="4" id="KW-0813">Transport</keyword>
<dbReference type="GO" id="GO:0035435">
    <property type="term" value="P:phosphate ion transmembrane transport"/>
    <property type="evidence" value="ECO:0007669"/>
    <property type="project" value="InterPro"/>
</dbReference>
<dbReference type="PANTHER" id="PTHR42922">
    <property type="entry name" value="PHOSPHATE TRANSPORT SYSTEM PERMEASE PROTEIN PSTA"/>
    <property type="match status" value="1"/>
</dbReference>
<dbReference type="PANTHER" id="PTHR42922:SF1">
    <property type="entry name" value="PHOSPHATE TRANSPORT SYSTEM PERMEASE PROTEIN PSTA"/>
    <property type="match status" value="1"/>
</dbReference>
<evidence type="ECO:0000256" key="1">
    <source>
        <dbReference type="ARBA" id="ARBA00004651"/>
    </source>
</evidence>
<comment type="subcellular location">
    <subcellularLocation>
        <location evidence="1 10">Cell membrane</location>
        <topology evidence="1 10">Multi-pass membrane protein</topology>
    </subcellularLocation>
</comment>
<name>I7A3S9_MELRP</name>
<dbReference type="eggNOG" id="COG0581">
    <property type="taxonomic scope" value="Bacteria"/>
</dbReference>
<evidence type="ECO:0000256" key="3">
    <source>
        <dbReference type="ARBA" id="ARBA00016864"/>
    </source>
</evidence>
<keyword evidence="5 10" id="KW-1003">Cell membrane</keyword>
<feature type="transmembrane region" description="Helical" evidence="10">
    <location>
        <begin position="20"/>
        <end position="43"/>
    </location>
</feature>
<gene>
    <name evidence="12" type="ordered locus">MROS_2638</name>
</gene>
<evidence type="ECO:0000256" key="8">
    <source>
        <dbReference type="ARBA" id="ARBA00022989"/>
    </source>
</evidence>
<dbReference type="Proteomes" id="UP000009011">
    <property type="component" value="Chromosome"/>
</dbReference>
<keyword evidence="6" id="KW-0592">Phosphate transport</keyword>
<evidence type="ECO:0000259" key="11">
    <source>
        <dbReference type="PROSITE" id="PS50928"/>
    </source>
</evidence>
<feature type="transmembrane region" description="Helical" evidence="10">
    <location>
        <begin position="257"/>
        <end position="280"/>
    </location>
</feature>
<dbReference type="STRING" id="1191523.MROS_2638"/>